<dbReference type="Proteomes" id="UP001147782">
    <property type="component" value="Unassembled WGS sequence"/>
</dbReference>
<dbReference type="OrthoDB" id="329272at2759"/>
<evidence type="ECO:0000256" key="1">
    <source>
        <dbReference type="ARBA" id="ARBA00022679"/>
    </source>
</evidence>
<evidence type="ECO:0000256" key="2">
    <source>
        <dbReference type="ARBA" id="ARBA00023315"/>
    </source>
</evidence>
<dbReference type="PANTHER" id="PTHR43877">
    <property type="entry name" value="AMINOALKYLPHOSPHONATE N-ACETYLTRANSFERASE-RELATED-RELATED"/>
    <property type="match status" value="1"/>
</dbReference>
<dbReference type="InterPro" id="IPR000182">
    <property type="entry name" value="GNAT_dom"/>
</dbReference>
<dbReference type="InterPro" id="IPR050832">
    <property type="entry name" value="Bact_Acetyltransf"/>
</dbReference>
<keyword evidence="2" id="KW-0012">Acyltransferase</keyword>
<dbReference type="RefSeq" id="XP_056550138.1">
    <property type="nucleotide sequence ID" value="XM_056704178.1"/>
</dbReference>
<keyword evidence="5" id="KW-1185">Reference proteome</keyword>
<protein>
    <recommendedName>
        <fullName evidence="3">N-acetyltransferase domain-containing protein</fullName>
    </recommendedName>
</protein>
<dbReference type="Gene3D" id="3.40.630.30">
    <property type="match status" value="1"/>
</dbReference>
<organism evidence="4 5">
    <name type="scientific">Penicillium cataractarum</name>
    <dbReference type="NCBI Taxonomy" id="2100454"/>
    <lineage>
        <taxon>Eukaryota</taxon>
        <taxon>Fungi</taxon>
        <taxon>Dikarya</taxon>
        <taxon>Ascomycota</taxon>
        <taxon>Pezizomycotina</taxon>
        <taxon>Eurotiomycetes</taxon>
        <taxon>Eurotiomycetidae</taxon>
        <taxon>Eurotiales</taxon>
        <taxon>Aspergillaceae</taxon>
        <taxon>Penicillium</taxon>
    </lineage>
</organism>
<dbReference type="PANTHER" id="PTHR43877:SF2">
    <property type="entry name" value="AMINOALKYLPHOSPHONATE N-ACETYLTRANSFERASE-RELATED"/>
    <property type="match status" value="1"/>
</dbReference>
<proteinExistence type="predicted"/>
<evidence type="ECO:0000313" key="5">
    <source>
        <dbReference type="Proteomes" id="UP001147782"/>
    </source>
</evidence>
<name>A0A9W9REN6_9EURO</name>
<reference evidence="4" key="1">
    <citation type="submission" date="2022-11" db="EMBL/GenBank/DDBJ databases">
        <authorList>
            <person name="Petersen C."/>
        </authorList>
    </citation>
    <scope>NUCLEOTIDE SEQUENCE</scope>
    <source>
        <strain evidence="4">IBT 29864</strain>
    </source>
</reference>
<feature type="domain" description="N-acetyltransferase" evidence="3">
    <location>
        <begin position="12"/>
        <end position="162"/>
    </location>
</feature>
<dbReference type="CDD" id="cd04301">
    <property type="entry name" value="NAT_SF"/>
    <property type="match status" value="1"/>
</dbReference>
<dbReference type="InterPro" id="IPR016181">
    <property type="entry name" value="Acyl_CoA_acyltransferase"/>
</dbReference>
<evidence type="ECO:0000313" key="4">
    <source>
        <dbReference type="EMBL" id="KAJ5358852.1"/>
    </source>
</evidence>
<comment type="caution">
    <text evidence="4">The sequence shown here is derived from an EMBL/GenBank/DDBJ whole genome shotgun (WGS) entry which is preliminary data.</text>
</comment>
<reference evidence="4" key="2">
    <citation type="journal article" date="2023" name="IMA Fungus">
        <title>Comparative genomic study of the Penicillium genus elucidates a diverse pangenome and 15 lateral gene transfer events.</title>
        <authorList>
            <person name="Petersen C."/>
            <person name="Sorensen T."/>
            <person name="Nielsen M.R."/>
            <person name="Sondergaard T.E."/>
            <person name="Sorensen J.L."/>
            <person name="Fitzpatrick D.A."/>
            <person name="Frisvad J.C."/>
            <person name="Nielsen K.L."/>
        </authorList>
    </citation>
    <scope>NUCLEOTIDE SEQUENCE</scope>
    <source>
        <strain evidence="4">IBT 29864</strain>
    </source>
</reference>
<dbReference type="GO" id="GO:0016747">
    <property type="term" value="F:acyltransferase activity, transferring groups other than amino-acyl groups"/>
    <property type="evidence" value="ECO:0007669"/>
    <property type="project" value="InterPro"/>
</dbReference>
<dbReference type="AlphaFoldDB" id="A0A9W9REN6"/>
<dbReference type="GeneID" id="81443357"/>
<keyword evidence="1" id="KW-0808">Transferase</keyword>
<dbReference type="Pfam" id="PF00583">
    <property type="entry name" value="Acetyltransf_1"/>
    <property type="match status" value="1"/>
</dbReference>
<dbReference type="SUPFAM" id="SSF55729">
    <property type="entry name" value="Acyl-CoA N-acyltransferases (Nat)"/>
    <property type="match status" value="1"/>
</dbReference>
<dbReference type="PROSITE" id="PS51186">
    <property type="entry name" value="GNAT"/>
    <property type="match status" value="1"/>
</dbReference>
<accession>A0A9W9REN6</accession>
<evidence type="ECO:0000259" key="3">
    <source>
        <dbReference type="PROSITE" id="PS51186"/>
    </source>
</evidence>
<sequence>MVELPRLSRDGLSITKATDEDVPIIQSMVEAAYAKYIDRIGKRPAPMDENYHQAIYTHTVLTLRGGDGQVLGAIVLEIEPSLDSVKIDNLVVHPAAQGRGCGRVLMDYAEEVARSQDYRALTLYTNVKMYENLGVYMKMGFFETERKHEDGFDRVYFRKNLH</sequence>
<dbReference type="EMBL" id="JAPZBS010000009">
    <property type="protein sequence ID" value="KAJ5358852.1"/>
    <property type="molecule type" value="Genomic_DNA"/>
</dbReference>
<gene>
    <name evidence="4" type="ORF">N7496_011265</name>
</gene>